<name>A0A6J4R231_9ACTN</name>
<organism evidence="2">
    <name type="scientific">uncultured Rubrobacteraceae bacterium</name>
    <dbReference type="NCBI Taxonomy" id="349277"/>
    <lineage>
        <taxon>Bacteria</taxon>
        <taxon>Bacillati</taxon>
        <taxon>Actinomycetota</taxon>
        <taxon>Rubrobacteria</taxon>
        <taxon>Rubrobacterales</taxon>
        <taxon>Rubrobacteraceae</taxon>
        <taxon>environmental samples</taxon>
    </lineage>
</organism>
<evidence type="ECO:0000313" key="2">
    <source>
        <dbReference type="EMBL" id="CAA9456786.1"/>
    </source>
</evidence>
<gene>
    <name evidence="2" type="ORF">AVDCRST_MAG28-2476</name>
</gene>
<evidence type="ECO:0000256" key="1">
    <source>
        <dbReference type="SAM" id="MobiDB-lite"/>
    </source>
</evidence>
<accession>A0A6J4R231</accession>
<dbReference type="AlphaFoldDB" id="A0A6J4R231"/>
<dbReference type="EMBL" id="CADCVE010000057">
    <property type="protein sequence ID" value="CAA9456786.1"/>
    <property type="molecule type" value="Genomic_DNA"/>
</dbReference>
<reference evidence="2" key="1">
    <citation type="submission" date="2020-02" db="EMBL/GenBank/DDBJ databases">
        <authorList>
            <person name="Meier V. D."/>
        </authorList>
    </citation>
    <scope>NUCLEOTIDE SEQUENCE</scope>
    <source>
        <strain evidence="2">AVDCRST_MAG28</strain>
    </source>
</reference>
<protein>
    <submittedName>
        <fullName evidence="2">Uncharacterized protein</fullName>
    </submittedName>
</protein>
<sequence>MILIVVMVQVVDPEGGFHQAMQESEEMTTWRGIVVSIHVTGAAGEPMCTMGEVRAVAGRGLEGAGTTRGRTSTPTTAGRSVR</sequence>
<feature type="compositionally biased region" description="Low complexity" evidence="1">
    <location>
        <begin position="64"/>
        <end position="82"/>
    </location>
</feature>
<feature type="region of interest" description="Disordered" evidence="1">
    <location>
        <begin position="59"/>
        <end position="82"/>
    </location>
</feature>
<proteinExistence type="predicted"/>